<evidence type="ECO:0000313" key="3">
    <source>
        <dbReference type="Proteomes" id="UP000245959"/>
    </source>
</evidence>
<dbReference type="GeneID" id="79513934"/>
<keyword evidence="1" id="KW-1133">Transmembrane helix</keyword>
<dbReference type="Gene3D" id="3.30.700.10">
    <property type="entry name" value="Glycoprotein, Type 4 Pilin"/>
    <property type="match status" value="1"/>
</dbReference>
<keyword evidence="3" id="KW-1185">Reference proteome</keyword>
<evidence type="ECO:0000256" key="1">
    <source>
        <dbReference type="SAM" id="Phobius"/>
    </source>
</evidence>
<protein>
    <submittedName>
        <fullName evidence="2">Prepilin-type N-terminal cleavage/methylation domain-containing protein/prepilin-type processing-associated H-X9-DG protein</fullName>
    </submittedName>
</protein>
<dbReference type="PANTHER" id="PTHR30093">
    <property type="entry name" value="GENERAL SECRETION PATHWAY PROTEIN G"/>
    <property type="match status" value="1"/>
</dbReference>
<dbReference type="RefSeq" id="WP_165832895.1">
    <property type="nucleotide sequence ID" value="NZ_CABMMC010000045.1"/>
</dbReference>
<proteinExistence type="predicted"/>
<sequence length="239" mass="25967">MKKSNFTLIELLIVIAIIAILAAMLLPALNQARKKAKIMSCANNLKTLGTYTQLYCGDYADMLPPLCNQKNSELWTSVLHNYITPGADWRISTTNIFVTTAGAEDAGTFSRGRRSFFVCPIAREIGRTVTPTYGRNALFPFNPASPTSTQWFGSAKLSRFKRPAGTVLYGDTYPDSAGSLMQGSHYLKASMLNGVCGNLHNDGDRLNICWADGHVSSTAAAALKGEHEAGEPASVWTCY</sequence>
<dbReference type="EMBL" id="QEKH01000009">
    <property type="protein sequence ID" value="PVY43372.1"/>
    <property type="molecule type" value="Genomic_DNA"/>
</dbReference>
<keyword evidence="1" id="KW-0472">Membrane</keyword>
<dbReference type="PANTHER" id="PTHR30093:SF2">
    <property type="entry name" value="TYPE II SECRETION SYSTEM PROTEIN H"/>
    <property type="match status" value="1"/>
</dbReference>
<dbReference type="AlphaFoldDB" id="A0A2U1B448"/>
<comment type="caution">
    <text evidence="2">The sequence shown here is derived from an EMBL/GenBank/DDBJ whole genome shotgun (WGS) entry which is preliminary data.</text>
</comment>
<name>A0A2U1B448_9BACT</name>
<keyword evidence="1" id="KW-0812">Transmembrane</keyword>
<dbReference type="SUPFAM" id="SSF54523">
    <property type="entry name" value="Pili subunits"/>
    <property type="match status" value="1"/>
</dbReference>
<dbReference type="InterPro" id="IPR045584">
    <property type="entry name" value="Pilin-like"/>
</dbReference>
<dbReference type="InterPro" id="IPR012902">
    <property type="entry name" value="N_methyl_site"/>
</dbReference>
<reference evidence="2 3" key="1">
    <citation type="submission" date="2018-04" db="EMBL/GenBank/DDBJ databases">
        <title>Genomic Encyclopedia of Type Strains, Phase IV (KMG-IV): sequencing the most valuable type-strain genomes for metagenomic binning, comparative biology and taxonomic classification.</title>
        <authorList>
            <person name="Goeker M."/>
        </authorList>
    </citation>
    <scope>NUCLEOTIDE SEQUENCE [LARGE SCALE GENOMIC DNA]</scope>
    <source>
        <strain evidence="2 3">DSM 14823</strain>
    </source>
</reference>
<organism evidence="2 3">
    <name type="scientific">Victivallis vadensis</name>
    <dbReference type="NCBI Taxonomy" id="172901"/>
    <lineage>
        <taxon>Bacteria</taxon>
        <taxon>Pseudomonadati</taxon>
        <taxon>Lentisphaerota</taxon>
        <taxon>Lentisphaeria</taxon>
        <taxon>Victivallales</taxon>
        <taxon>Victivallaceae</taxon>
        <taxon>Victivallis</taxon>
    </lineage>
</organism>
<feature type="transmembrane region" description="Helical" evidence="1">
    <location>
        <begin position="6"/>
        <end position="29"/>
    </location>
</feature>
<dbReference type="Proteomes" id="UP000245959">
    <property type="component" value="Unassembled WGS sequence"/>
</dbReference>
<evidence type="ECO:0000313" key="2">
    <source>
        <dbReference type="EMBL" id="PVY43372.1"/>
    </source>
</evidence>
<gene>
    <name evidence="2" type="ORF">C8D82_10957</name>
</gene>
<dbReference type="NCBIfam" id="TIGR02532">
    <property type="entry name" value="IV_pilin_GFxxxE"/>
    <property type="match status" value="1"/>
</dbReference>
<accession>A0A2U1B448</accession>